<dbReference type="STRING" id="1802206.A3D35_02335"/>
<accession>A0A1G2I3B7</accession>
<evidence type="ECO:0000313" key="2">
    <source>
        <dbReference type="Proteomes" id="UP000176421"/>
    </source>
</evidence>
<dbReference type="SUPFAM" id="SSF51182">
    <property type="entry name" value="RmlC-like cupins"/>
    <property type="match status" value="1"/>
</dbReference>
<proteinExistence type="predicted"/>
<name>A0A1G2I3B7_9BACT</name>
<comment type="caution">
    <text evidence="1">The sequence shown here is derived from an EMBL/GenBank/DDBJ whole genome shotgun (WGS) entry which is preliminary data.</text>
</comment>
<reference evidence="1 2" key="1">
    <citation type="journal article" date="2016" name="Nat. Commun.">
        <title>Thousands of microbial genomes shed light on interconnected biogeochemical processes in an aquifer system.</title>
        <authorList>
            <person name="Anantharaman K."/>
            <person name="Brown C.T."/>
            <person name="Hug L.A."/>
            <person name="Sharon I."/>
            <person name="Castelle C.J."/>
            <person name="Probst A.J."/>
            <person name="Thomas B.C."/>
            <person name="Singh A."/>
            <person name="Wilkins M.J."/>
            <person name="Karaoz U."/>
            <person name="Brodie E.L."/>
            <person name="Williams K.H."/>
            <person name="Hubbard S.S."/>
            <person name="Banfield J.F."/>
        </authorList>
    </citation>
    <scope>NUCLEOTIDE SEQUENCE [LARGE SCALE GENOMIC DNA]</scope>
</reference>
<organism evidence="1 2">
    <name type="scientific">Candidatus Staskawiczbacteria bacterium RIFCSPHIGHO2_02_FULL_34_9</name>
    <dbReference type="NCBI Taxonomy" id="1802206"/>
    <lineage>
        <taxon>Bacteria</taxon>
        <taxon>Candidatus Staskawicziibacteriota</taxon>
    </lineage>
</organism>
<dbReference type="Proteomes" id="UP000176421">
    <property type="component" value="Unassembled WGS sequence"/>
</dbReference>
<gene>
    <name evidence="1" type="ORF">A3D35_02335</name>
</gene>
<dbReference type="AlphaFoldDB" id="A0A1G2I3B7"/>
<dbReference type="EMBL" id="MHOS01000021">
    <property type="protein sequence ID" value="OGZ68558.1"/>
    <property type="molecule type" value="Genomic_DNA"/>
</dbReference>
<sequence length="134" mass="15271">MKTEKIIDNNNILAIIVRSEDWEVGLNFASSDEDFIQAGFWNYEKGKQLLPHIHLEAKREILKTQEVIFVKNGSLRADIFTDEGKLFKSVELHQGDTGVFLNGGHGYEILEEGTQILEVKNGPYVGPEKDRKRI</sequence>
<protein>
    <submittedName>
        <fullName evidence="1">Uncharacterized protein</fullName>
    </submittedName>
</protein>
<evidence type="ECO:0000313" key="1">
    <source>
        <dbReference type="EMBL" id="OGZ68558.1"/>
    </source>
</evidence>
<dbReference type="Gene3D" id="2.60.120.10">
    <property type="entry name" value="Jelly Rolls"/>
    <property type="match status" value="1"/>
</dbReference>
<dbReference type="InterPro" id="IPR014710">
    <property type="entry name" value="RmlC-like_jellyroll"/>
</dbReference>
<dbReference type="InterPro" id="IPR011051">
    <property type="entry name" value="RmlC_Cupin_sf"/>
</dbReference>